<dbReference type="InterPro" id="IPR028978">
    <property type="entry name" value="Chorismate_lyase_/UTRA_dom_sf"/>
</dbReference>
<organism evidence="1 2">
    <name type="scientific">Nitrosarchaeum koreense MY1</name>
    <dbReference type="NCBI Taxonomy" id="1001994"/>
    <lineage>
        <taxon>Archaea</taxon>
        <taxon>Nitrososphaerota</taxon>
        <taxon>Nitrososphaeria</taxon>
        <taxon>Nitrosopumilales</taxon>
        <taxon>Nitrosopumilaceae</taxon>
        <taxon>Nitrosarchaeum</taxon>
    </lineage>
</organism>
<dbReference type="EMBL" id="AFPU01000001">
    <property type="protein sequence ID" value="EGP93879.1"/>
    <property type="molecule type" value="Genomic_DNA"/>
</dbReference>
<name>F9CX77_9ARCH</name>
<reference evidence="1 2" key="1">
    <citation type="journal article" date="2011" name="J. Bacteriol.">
        <title>Genome Sequence of an Ammonia-Oxidizing Soil Archaeon, "Candidatus Nitrosoarchaeum koreensis" MY1.</title>
        <authorList>
            <person name="Kim B.K."/>
            <person name="Jung M.Y."/>
            <person name="Yu D.S."/>
            <person name="Park S.J."/>
            <person name="Oh T.K."/>
            <person name="Rhee S.K."/>
            <person name="Kim J.F."/>
        </authorList>
    </citation>
    <scope>NUCLEOTIDE SEQUENCE [LARGE SCALE GENOMIC DNA]</scope>
    <source>
        <strain evidence="1 2">MY1</strain>
    </source>
</reference>
<keyword evidence="2" id="KW-1185">Reference proteome</keyword>
<dbReference type="RefSeq" id="WP_007550740.1">
    <property type="nucleotide sequence ID" value="NZ_AFPU01000001.1"/>
</dbReference>
<dbReference type="STRING" id="1001994.MY1_1119"/>
<protein>
    <submittedName>
        <fullName evidence="1">Uncharacterized protein</fullName>
    </submittedName>
</protein>
<proteinExistence type="predicted"/>
<comment type="caution">
    <text evidence="1">The sequence shown here is derived from an EMBL/GenBank/DDBJ whole genome shotgun (WGS) entry which is preliminary data.</text>
</comment>
<dbReference type="AlphaFoldDB" id="F9CX77"/>
<gene>
    <name evidence="1" type="ORF">MY1_1119</name>
</gene>
<evidence type="ECO:0000313" key="2">
    <source>
        <dbReference type="Proteomes" id="UP000004440"/>
    </source>
</evidence>
<sequence>MSISKFDENDILMKKILDAPLGQVVTVLGENLNCKICIDLIEQNTPKPGTKFERKIVVSTDGLPIIRAIIKFDRNQLPNLVVNELLQKRSLVGTILNRYSILNDKKVISANFDKNGKIFYRVYEIQSHGKILFEIEEEIKLDHLDLIRKKYYL</sequence>
<dbReference type="Proteomes" id="UP000004440">
    <property type="component" value="Unassembled WGS sequence"/>
</dbReference>
<evidence type="ECO:0000313" key="1">
    <source>
        <dbReference type="EMBL" id="EGP93879.1"/>
    </source>
</evidence>
<dbReference type="OrthoDB" id="3260at2157"/>
<accession>F9CX77</accession>
<dbReference type="Gene3D" id="3.40.1410.10">
    <property type="entry name" value="Chorismate lyase-like"/>
    <property type="match status" value="1"/>
</dbReference>